<dbReference type="RefSeq" id="YP_010652188.1">
    <property type="nucleotide sequence ID" value="NC_070785.1"/>
</dbReference>
<dbReference type="GeneID" id="77927962"/>
<gene>
    <name evidence="1" type="primary">126</name>
    <name evidence="1" type="ORF">SEA_WAKANDA_126</name>
</gene>
<protein>
    <submittedName>
        <fullName evidence="1">Uncharacterized protein</fullName>
    </submittedName>
</protein>
<reference evidence="1 2" key="1">
    <citation type="submission" date="2020-02" db="EMBL/GenBank/DDBJ databases">
        <authorList>
            <person name="Bullock J.N."/>
            <person name="Barnes M.L."/>
            <person name="Kankolongo K.M."/>
            <person name="Dejene B.A."/>
            <person name="Lindsay P.E."/>
            <person name="Bhuiyan S."/>
            <person name="Nayek S."/>
            <person name="Hughes L.E."/>
            <person name="Garlena R.A."/>
            <person name="Russell D.A."/>
            <person name="Pope W.H."/>
            <person name="Jacobs-Sera D."/>
            <person name="Hatfull G.F."/>
        </authorList>
    </citation>
    <scope>NUCLEOTIDE SEQUENCE [LARGE SCALE GENOMIC DNA]</scope>
</reference>
<dbReference type="Proteomes" id="UP000501266">
    <property type="component" value="Segment"/>
</dbReference>
<sequence length="55" mass="6585">MKAKNQYIYSDDEAYLSRLEEEYALLGRRTKRESGRLIVFALVRKGRKAPPRRRK</sequence>
<evidence type="ECO:0000313" key="1">
    <source>
        <dbReference type="EMBL" id="QIN94097.1"/>
    </source>
</evidence>
<name>A0A6G8R1M7_9CAUD</name>
<dbReference type="EMBL" id="MT024865">
    <property type="protein sequence ID" value="QIN94097.1"/>
    <property type="molecule type" value="Genomic_DNA"/>
</dbReference>
<organism evidence="1 2">
    <name type="scientific">Streptomyces phage Wakanda</name>
    <dbReference type="NCBI Taxonomy" id="2713267"/>
    <lineage>
        <taxon>Viruses</taxon>
        <taxon>Duplodnaviria</taxon>
        <taxon>Heunggongvirae</taxon>
        <taxon>Uroviricota</taxon>
        <taxon>Caudoviricetes</taxon>
        <taxon>Stanwilliamsviridae</taxon>
        <taxon>Loccivirinae</taxon>
        <taxon>Wakandavirus</taxon>
        <taxon>Wakandavirus wakanda</taxon>
    </lineage>
</organism>
<keyword evidence="2" id="KW-1185">Reference proteome</keyword>
<accession>A0A6G8R1M7</accession>
<proteinExistence type="predicted"/>
<dbReference type="KEGG" id="vg:77927962"/>
<evidence type="ECO:0000313" key="2">
    <source>
        <dbReference type="Proteomes" id="UP000501266"/>
    </source>
</evidence>